<accession>A0ABS6DDQ5</accession>
<dbReference type="Pfam" id="PF13987">
    <property type="entry name" value="YedD"/>
    <property type="match status" value="1"/>
</dbReference>
<proteinExistence type="predicted"/>
<dbReference type="Proteomes" id="UP000686327">
    <property type="component" value="Unassembled WGS sequence"/>
</dbReference>
<comment type="caution">
    <text evidence="1">The sequence shown here is derived from an EMBL/GenBank/DDBJ whole genome shotgun (WGS) entry which is preliminary data.</text>
</comment>
<name>A0ABS6DDQ5_9ENTR</name>
<evidence type="ECO:0000313" key="2">
    <source>
        <dbReference type="Proteomes" id="UP000686327"/>
    </source>
</evidence>
<dbReference type="PROSITE" id="PS51257">
    <property type="entry name" value="PROKAR_LIPOPROTEIN"/>
    <property type="match status" value="1"/>
</dbReference>
<keyword evidence="1" id="KW-0449">Lipoprotein</keyword>
<gene>
    <name evidence="1" type="ORF">KC222_02800</name>
</gene>
<evidence type="ECO:0000313" key="1">
    <source>
        <dbReference type="EMBL" id="MBU4680940.1"/>
    </source>
</evidence>
<dbReference type="RefSeq" id="WP_216374530.1">
    <property type="nucleotide sequence ID" value="NZ_JAGRYT010000022.1"/>
</dbReference>
<protein>
    <submittedName>
        <fullName evidence="1">Lipoprotein</fullName>
    </submittedName>
</protein>
<keyword evidence="2" id="KW-1185">Reference proteome</keyword>
<organism evidence="1 2">
    <name type="scientific">Cedecea davisae</name>
    <dbReference type="NCBI Taxonomy" id="158484"/>
    <lineage>
        <taxon>Bacteria</taxon>
        <taxon>Pseudomonadati</taxon>
        <taxon>Pseudomonadota</taxon>
        <taxon>Gammaproteobacteria</taxon>
        <taxon>Enterobacterales</taxon>
        <taxon>Enterobacteriaceae</taxon>
        <taxon>Cedecea</taxon>
    </lineage>
</organism>
<dbReference type="EMBL" id="JAGRYU010000004">
    <property type="protein sequence ID" value="MBU4680940.1"/>
    <property type="molecule type" value="Genomic_DNA"/>
</dbReference>
<sequence>MKKVLLLAALVALSGCAEVRDYKQVVREPAPAGLAGYWQSNGPQSKLVSPEAIASLVVTADGDTLDCRQWQRVIALPGKLTKLSGEISNVTVKREIYTIERDGDTLEYAGMTLKRADRLTTECADFLAKNPLDSKLPKE</sequence>
<dbReference type="NCBIfam" id="NF007705">
    <property type="entry name" value="PRK10397.1"/>
    <property type="match status" value="1"/>
</dbReference>
<dbReference type="InterPro" id="IPR025596">
    <property type="entry name" value="YedD"/>
</dbReference>
<reference evidence="2" key="1">
    <citation type="submission" date="2023-07" db="EMBL/GenBank/DDBJ databases">
        <title>Cedecea davisae an AmpC producer and its therapeutic implications.</title>
        <authorList>
            <person name="Notter J."/>
        </authorList>
    </citation>
    <scope>NUCLEOTIDE SEQUENCE [LARGE SCALE GENOMIC DNA]</scope>
    <source>
        <strain evidence="2">1</strain>
    </source>
</reference>